<comment type="subcellular location">
    <subcellularLocation>
        <location evidence="1 6">Nucleus</location>
    </subcellularLocation>
</comment>
<evidence type="ECO:0000256" key="2">
    <source>
        <dbReference type="ARBA" id="ARBA00005510"/>
    </source>
</evidence>
<feature type="region of interest" description="Disordered" evidence="8">
    <location>
        <begin position="1"/>
        <end position="49"/>
    </location>
</feature>
<dbReference type="CDD" id="cd11449">
    <property type="entry name" value="bHLH_AtAIB_like"/>
    <property type="match status" value="1"/>
</dbReference>
<dbReference type="EMBL" id="JAQQAF010000003">
    <property type="protein sequence ID" value="KAJ8498811.1"/>
    <property type="molecule type" value="Genomic_DNA"/>
</dbReference>
<feature type="compositionally biased region" description="Polar residues" evidence="8">
    <location>
        <begin position="256"/>
        <end position="267"/>
    </location>
</feature>
<feature type="coiled-coil region" evidence="7">
    <location>
        <begin position="326"/>
        <end position="360"/>
    </location>
</feature>
<dbReference type="InterPro" id="IPR045084">
    <property type="entry name" value="AIB/MYC-like"/>
</dbReference>
<dbReference type="Pfam" id="PF22754">
    <property type="entry name" value="bHLH-TF_ACT-like_plant"/>
    <property type="match status" value="1"/>
</dbReference>
<dbReference type="Proteomes" id="UP001222027">
    <property type="component" value="Unassembled WGS sequence"/>
</dbReference>
<evidence type="ECO:0000256" key="1">
    <source>
        <dbReference type="ARBA" id="ARBA00004123"/>
    </source>
</evidence>
<proteinExistence type="inferred from homology"/>
<feature type="domain" description="BHLH" evidence="9">
    <location>
        <begin position="287"/>
        <end position="336"/>
    </location>
</feature>
<evidence type="ECO:0000256" key="8">
    <source>
        <dbReference type="SAM" id="MobiDB-lite"/>
    </source>
</evidence>
<dbReference type="PANTHER" id="PTHR11514:SF115">
    <property type="entry name" value="TRANSCRIPTION FACTOR"/>
    <property type="match status" value="1"/>
</dbReference>
<organism evidence="10 11">
    <name type="scientific">Ensete ventricosum</name>
    <name type="common">Abyssinian banana</name>
    <name type="synonym">Musa ensete</name>
    <dbReference type="NCBI Taxonomy" id="4639"/>
    <lineage>
        <taxon>Eukaryota</taxon>
        <taxon>Viridiplantae</taxon>
        <taxon>Streptophyta</taxon>
        <taxon>Embryophyta</taxon>
        <taxon>Tracheophyta</taxon>
        <taxon>Spermatophyta</taxon>
        <taxon>Magnoliopsida</taxon>
        <taxon>Liliopsida</taxon>
        <taxon>Zingiberales</taxon>
        <taxon>Musaceae</taxon>
        <taxon>Ensete</taxon>
    </lineage>
</organism>
<keyword evidence="3 6" id="KW-0805">Transcription regulation</keyword>
<dbReference type="SUPFAM" id="SSF47459">
    <property type="entry name" value="HLH, helix-loop-helix DNA-binding domain"/>
    <property type="match status" value="1"/>
</dbReference>
<evidence type="ECO:0000256" key="7">
    <source>
        <dbReference type="SAM" id="Coils"/>
    </source>
</evidence>
<feature type="compositionally biased region" description="Basic and acidic residues" evidence="8">
    <location>
        <begin position="284"/>
        <end position="298"/>
    </location>
</feature>
<evidence type="ECO:0000256" key="5">
    <source>
        <dbReference type="ARBA" id="ARBA00023242"/>
    </source>
</evidence>
<evidence type="ECO:0000313" key="10">
    <source>
        <dbReference type="EMBL" id="KAJ8498811.1"/>
    </source>
</evidence>
<dbReference type="InterPro" id="IPR011598">
    <property type="entry name" value="bHLH_dom"/>
</dbReference>
<dbReference type="Gene3D" id="4.10.280.10">
    <property type="entry name" value="Helix-loop-helix DNA-binding domain"/>
    <property type="match status" value="1"/>
</dbReference>
<evidence type="ECO:0000256" key="6">
    <source>
        <dbReference type="RuleBase" id="RU369104"/>
    </source>
</evidence>
<evidence type="ECO:0000313" key="11">
    <source>
        <dbReference type="Proteomes" id="UP001222027"/>
    </source>
</evidence>
<comment type="similarity">
    <text evidence="2">Belongs to the bHLH protein family.</text>
</comment>
<dbReference type="GO" id="GO:0003700">
    <property type="term" value="F:DNA-binding transcription factor activity"/>
    <property type="evidence" value="ECO:0007669"/>
    <property type="project" value="InterPro"/>
</dbReference>
<evidence type="ECO:0000259" key="9">
    <source>
        <dbReference type="PROSITE" id="PS50888"/>
    </source>
</evidence>
<dbReference type="SMART" id="SM00353">
    <property type="entry name" value="HLH"/>
    <property type="match status" value="1"/>
</dbReference>
<dbReference type="Pfam" id="PF14215">
    <property type="entry name" value="bHLH-MYC_N"/>
    <property type="match status" value="1"/>
</dbReference>
<dbReference type="GO" id="GO:0000976">
    <property type="term" value="F:transcription cis-regulatory region binding"/>
    <property type="evidence" value="ECO:0007669"/>
    <property type="project" value="TreeGrafter"/>
</dbReference>
<reference evidence="10 11" key="1">
    <citation type="submission" date="2022-12" db="EMBL/GenBank/DDBJ databases">
        <title>Chromosome-scale assembly of the Ensete ventricosum genome.</title>
        <authorList>
            <person name="Dussert Y."/>
            <person name="Stocks J."/>
            <person name="Wendawek A."/>
            <person name="Woldeyes F."/>
            <person name="Nichols R.A."/>
            <person name="Borrell J.S."/>
        </authorList>
    </citation>
    <scope>NUCLEOTIDE SEQUENCE [LARGE SCALE GENOMIC DNA]</scope>
    <source>
        <strain evidence="11">cv. Maze</strain>
        <tissue evidence="10">Seeds</tissue>
    </source>
</reference>
<dbReference type="PANTHER" id="PTHR11514">
    <property type="entry name" value="MYC"/>
    <property type="match status" value="1"/>
</dbReference>
<dbReference type="InterPro" id="IPR054502">
    <property type="entry name" value="bHLH-TF_ACT-like_plant"/>
</dbReference>
<dbReference type="Pfam" id="PF00010">
    <property type="entry name" value="HLH"/>
    <property type="match status" value="1"/>
</dbReference>
<dbReference type="InterPro" id="IPR025610">
    <property type="entry name" value="MYC/MYB_N"/>
</dbReference>
<evidence type="ECO:0000256" key="4">
    <source>
        <dbReference type="ARBA" id="ARBA00023163"/>
    </source>
</evidence>
<feature type="compositionally biased region" description="Basic and acidic residues" evidence="8">
    <location>
        <begin position="1"/>
        <end position="10"/>
    </location>
</feature>
<feature type="compositionally biased region" description="Pro residues" evidence="8">
    <location>
        <begin position="33"/>
        <end position="49"/>
    </location>
</feature>
<feature type="region of interest" description="Disordered" evidence="8">
    <location>
        <begin position="256"/>
        <end position="298"/>
    </location>
</feature>
<keyword evidence="11" id="KW-1185">Reference proteome</keyword>
<keyword evidence="5 6" id="KW-0539">Nucleus</keyword>
<dbReference type="InterPro" id="IPR036638">
    <property type="entry name" value="HLH_DNA-bd_sf"/>
</dbReference>
<comment type="caution">
    <text evidence="10">The sequence shown here is derived from an EMBL/GenBank/DDBJ whole genome shotgun (WGS) entry which is preliminary data.</text>
</comment>
<protein>
    <recommendedName>
        <fullName evidence="6">Transcription factor</fullName>
        <shortName evidence="6">bHLH transcription factor</shortName>
    </recommendedName>
    <alternativeName>
        <fullName evidence="6">Basic helix-loop-helix protein</fullName>
    </alternativeName>
</protein>
<gene>
    <name evidence="10" type="ORF">OPV22_009363</name>
</gene>
<evidence type="ECO:0000256" key="3">
    <source>
        <dbReference type="ARBA" id="ARBA00023015"/>
    </source>
</evidence>
<sequence length="467" mass="50466">MVAAADCERSKLRRSSTDQQMAEIISTSSSSCSPPPPPPPSLPSLPPFFPAPAHRPATSALQHRLQCLLGSRPEWWTYAIFWRSSPDHHLLAFGDGHFRGNRELDGRRVPPRSGSGGGVHASLIDEACTDGDDAEWFYVVSLTRCFAAGEAAVPARVYGTLALVWLTGAHALQTCGCDRTREAQLHGIETMVCVPVAGGVLELGSSELVGENWVLVQQAKAIFSVPDDDADAGLAPVVTLPSPVSKKEVYGPSMSVDTEQFSDSEGGQTVEGLRGKKRGRKPGSRRETPVNHVEAERQRREKLNHRFYALRSVVPNVSRMDKASLLADAVSYIKELKAKLEDLEADSKRAKKEINVVDASNRPCGAMASSTATATTSSSVVMAGPATMEVEVKSLGPDAMIRVQTENVSHPTAKLMEVLRELELQVHHASVSSVKEVMLHDVVVRVPDGLQAEDSLRDALLTKLETS</sequence>
<keyword evidence="4 6" id="KW-0804">Transcription</keyword>
<dbReference type="AlphaFoldDB" id="A0AAV8R8P5"/>
<keyword evidence="7" id="KW-0175">Coiled coil</keyword>
<dbReference type="GO" id="GO:0046983">
    <property type="term" value="F:protein dimerization activity"/>
    <property type="evidence" value="ECO:0007669"/>
    <property type="project" value="InterPro"/>
</dbReference>
<dbReference type="GO" id="GO:0005634">
    <property type="term" value="C:nucleus"/>
    <property type="evidence" value="ECO:0007669"/>
    <property type="project" value="UniProtKB-SubCell"/>
</dbReference>
<name>A0AAV8R8P5_ENSVE</name>
<dbReference type="PROSITE" id="PS50888">
    <property type="entry name" value="BHLH"/>
    <property type="match status" value="1"/>
</dbReference>
<accession>A0AAV8R8P5</accession>